<comment type="subcellular location">
    <subcellularLocation>
        <location evidence="2">Endoplasmic reticulum</location>
    </subcellularLocation>
    <subcellularLocation>
        <location evidence="3">Membrane</location>
    </subcellularLocation>
    <subcellularLocation>
        <location evidence="1">Mitochondrion</location>
    </subcellularLocation>
</comment>
<evidence type="ECO:0000256" key="4">
    <source>
        <dbReference type="ARBA" id="ARBA00022824"/>
    </source>
</evidence>
<dbReference type="InterPro" id="IPR052374">
    <property type="entry name" value="SERAC1"/>
</dbReference>
<evidence type="ECO:0000256" key="6">
    <source>
        <dbReference type="ARBA" id="ARBA00023136"/>
    </source>
</evidence>
<evidence type="ECO:0000256" key="7">
    <source>
        <dbReference type="SAM" id="MobiDB-lite"/>
    </source>
</evidence>
<dbReference type="AlphaFoldDB" id="A0AA39V802"/>
<dbReference type="Proteomes" id="UP001166286">
    <property type="component" value="Unassembled WGS sequence"/>
</dbReference>
<keyword evidence="4" id="KW-0256">Endoplasmic reticulum</keyword>
<evidence type="ECO:0000256" key="1">
    <source>
        <dbReference type="ARBA" id="ARBA00004173"/>
    </source>
</evidence>
<evidence type="ECO:0000256" key="2">
    <source>
        <dbReference type="ARBA" id="ARBA00004240"/>
    </source>
</evidence>
<dbReference type="GO" id="GO:0016020">
    <property type="term" value="C:membrane"/>
    <property type="evidence" value="ECO:0007669"/>
    <property type="project" value="UniProtKB-SubCell"/>
</dbReference>
<dbReference type="PANTHER" id="PTHR48182">
    <property type="entry name" value="PROTEIN SERAC1"/>
    <property type="match status" value="1"/>
</dbReference>
<comment type="caution">
    <text evidence="8">The sequence shown here is derived from an EMBL/GenBank/DDBJ whole genome shotgun (WGS) entry which is preliminary data.</text>
</comment>
<reference evidence="8" key="1">
    <citation type="submission" date="2023-03" db="EMBL/GenBank/DDBJ databases">
        <title>Complete genome of Cladonia borealis.</title>
        <authorList>
            <person name="Park H."/>
        </authorList>
    </citation>
    <scope>NUCLEOTIDE SEQUENCE</scope>
    <source>
        <strain evidence="8">ANT050790</strain>
    </source>
</reference>
<protein>
    <recommendedName>
        <fullName evidence="10">DUF676 domain-containing protein</fullName>
    </recommendedName>
</protein>
<organism evidence="8 9">
    <name type="scientific">Cladonia borealis</name>
    <dbReference type="NCBI Taxonomy" id="184061"/>
    <lineage>
        <taxon>Eukaryota</taxon>
        <taxon>Fungi</taxon>
        <taxon>Dikarya</taxon>
        <taxon>Ascomycota</taxon>
        <taxon>Pezizomycotina</taxon>
        <taxon>Lecanoromycetes</taxon>
        <taxon>OSLEUM clade</taxon>
        <taxon>Lecanoromycetidae</taxon>
        <taxon>Lecanorales</taxon>
        <taxon>Lecanorineae</taxon>
        <taxon>Cladoniaceae</taxon>
        <taxon>Cladonia</taxon>
    </lineage>
</organism>
<gene>
    <name evidence="8" type="ORF">JMJ35_005938</name>
</gene>
<dbReference type="GO" id="GO:0005739">
    <property type="term" value="C:mitochondrion"/>
    <property type="evidence" value="ECO:0007669"/>
    <property type="project" value="UniProtKB-SubCell"/>
</dbReference>
<dbReference type="InterPro" id="IPR029058">
    <property type="entry name" value="AB_hydrolase_fold"/>
</dbReference>
<dbReference type="PANTHER" id="PTHR48182:SF2">
    <property type="entry name" value="PROTEIN SERAC1"/>
    <property type="match status" value="1"/>
</dbReference>
<accession>A0AA39V802</accession>
<evidence type="ECO:0000313" key="9">
    <source>
        <dbReference type="Proteomes" id="UP001166286"/>
    </source>
</evidence>
<name>A0AA39V802_9LECA</name>
<sequence>MPRPINKFGLEILHPLPPHTDSPSTLVDIIFVHGLGGTSQSTWTKDGVFWPRDLLGQEFPKARIMTWGYDSHIMKFFSPQSEGNIQDHAKTLNQDLINERNEKYQAVRPIIFFAHSLGGLVVKNALFLSYLQGVKETHSNSNNMRIATIKWFTKGILFAGTPHHGSVKANWAATAKSLAWFVQNDQSNHLVNALKHGSDTLDTLQEHFKNILESFAVYTLLEEVGYPSIGKIVEKDSARIGWHEVEISIHANHREMVKFAHPQDPNYKRIKGAFKDIVRDWIEAPEQGQNSWARMVNWNRSFIGALDTSFKGGETSRQNLLTFDQQEPFGFGRVQTLAPDEPAQRIAARHSSERLMLSPESYGGSVERNRGSPTTLGNVGPGSDRSSQSSGRLLWETQKPLPTSDAHFLQLMEQGKQFAQTTDHNFAKNLAIAGQYFTKAQSSLSPSSDPAAFVLVLYQLMHVEFQKGFQKGMSPEEKISHLQKAEQYGWDAAGYARQSSNAGDSAQVKLYIAIIKGRKAEIHARLGVSPQEIRNQKDDALSGISMAMEELQQVGRGLENIEWSKTWRQRLEIAPNSLELHSTSIPSLPELGPS</sequence>
<evidence type="ECO:0000256" key="5">
    <source>
        <dbReference type="ARBA" id="ARBA00023128"/>
    </source>
</evidence>
<dbReference type="Gene3D" id="3.40.50.1820">
    <property type="entry name" value="alpha/beta hydrolase"/>
    <property type="match status" value="1"/>
</dbReference>
<proteinExistence type="predicted"/>
<dbReference type="GO" id="GO:0005783">
    <property type="term" value="C:endoplasmic reticulum"/>
    <property type="evidence" value="ECO:0007669"/>
    <property type="project" value="UniProtKB-SubCell"/>
</dbReference>
<feature type="region of interest" description="Disordered" evidence="7">
    <location>
        <begin position="351"/>
        <end position="392"/>
    </location>
</feature>
<keyword evidence="5" id="KW-0496">Mitochondrion</keyword>
<evidence type="ECO:0000256" key="3">
    <source>
        <dbReference type="ARBA" id="ARBA00004370"/>
    </source>
</evidence>
<keyword evidence="6" id="KW-0472">Membrane</keyword>
<dbReference type="SUPFAM" id="SSF53474">
    <property type="entry name" value="alpha/beta-Hydrolases"/>
    <property type="match status" value="1"/>
</dbReference>
<dbReference type="EMBL" id="JAFEKC020000013">
    <property type="protein sequence ID" value="KAK0511365.1"/>
    <property type="molecule type" value="Genomic_DNA"/>
</dbReference>
<evidence type="ECO:0008006" key="10">
    <source>
        <dbReference type="Google" id="ProtNLM"/>
    </source>
</evidence>
<keyword evidence="9" id="KW-1185">Reference proteome</keyword>
<evidence type="ECO:0000313" key="8">
    <source>
        <dbReference type="EMBL" id="KAK0511365.1"/>
    </source>
</evidence>